<evidence type="ECO:0000313" key="1">
    <source>
        <dbReference type="EMBL" id="MDX8443789.1"/>
    </source>
</evidence>
<dbReference type="InterPro" id="IPR009758">
    <property type="entry name" value="DUF1326"/>
</dbReference>
<dbReference type="EMBL" id="JAVIIS010000085">
    <property type="protein sequence ID" value="MDX8443789.1"/>
    <property type="molecule type" value="Genomic_DNA"/>
</dbReference>
<comment type="caution">
    <text evidence="1">The sequence shown here is derived from an EMBL/GenBank/DDBJ whole genome shotgun (WGS) entry which is preliminary data.</text>
</comment>
<organism evidence="1 2">
    <name type="scientific">Mesorhizobium australafricanum</name>
    <dbReference type="NCBI Taxonomy" id="3072311"/>
    <lineage>
        <taxon>Bacteria</taxon>
        <taxon>Pseudomonadati</taxon>
        <taxon>Pseudomonadota</taxon>
        <taxon>Alphaproteobacteria</taxon>
        <taxon>Hyphomicrobiales</taxon>
        <taxon>Phyllobacteriaceae</taxon>
        <taxon>Mesorhizobium</taxon>
    </lineage>
</organism>
<dbReference type="Pfam" id="PF07040">
    <property type="entry name" value="DUF1326"/>
    <property type="match status" value="1"/>
</dbReference>
<name>A0ABU4X641_9HYPH</name>
<sequence>MPDWTTSTLRWSRAPGPMADGNWTAAAYVDERADDRQMQAQGAIVTGAAGGPMTMVAPMIGIELGAKKASIGYQICSKKRSVEIRGLRPWSGEGACLHRTCRRYEGRWVRRTSSGALYGIWSPSHHDRLGARCRLPSAVRRLGAGRSR</sequence>
<gene>
    <name evidence="1" type="ORF">RFM51_29915</name>
</gene>
<protein>
    <submittedName>
        <fullName evidence="1">DUF1326 domain-containing protein</fullName>
    </submittedName>
</protein>
<evidence type="ECO:0000313" key="2">
    <source>
        <dbReference type="Proteomes" id="UP001272097"/>
    </source>
</evidence>
<keyword evidence="2" id="KW-1185">Reference proteome</keyword>
<reference evidence="1 2" key="1">
    <citation type="submission" date="2023-08" db="EMBL/GenBank/DDBJ databases">
        <title>Implementing the SeqCode for naming new Mesorhizobium species isolated from Vachellia karroo root nodules.</title>
        <authorList>
            <person name="Van Lill M."/>
        </authorList>
    </citation>
    <scope>NUCLEOTIDE SEQUENCE [LARGE SCALE GENOMIC DNA]</scope>
    <source>
        <strain evidence="1 2">VK3E</strain>
    </source>
</reference>
<proteinExistence type="predicted"/>
<dbReference type="Proteomes" id="UP001272097">
    <property type="component" value="Unassembled WGS sequence"/>
</dbReference>
<accession>A0ABU4X641</accession>